<accession>E8N9F9</accession>
<gene>
    <name evidence="1" type="ordered locus">MTES_0242</name>
</gene>
<dbReference type="RefSeq" id="WP_013583333.1">
    <property type="nucleotide sequence ID" value="NC_015125.1"/>
</dbReference>
<proteinExistence type="predicted"/>
<reference evidence="1 2" key="1">
    <citation type="journal article" date="2011" name="J. Bacteriol.">
        <title>Genome sequence of Microbacterium testaceum StLB037, an N-acylhomoserine lactone-degrading bacterium isolated from potato leaves.</title>
        <authorList>
            <person name="Morohoshi T."/>
            <person name="Wang W.-Z."/>
            <person name="Someya N."/>
            <person name="Ikeda T."/>
        </authorList>
    </citation>
    <scope>NUCLEOTIDE SEQUENCE [LARGE SCALE GENOMIC DNA]</scope>
    <source>
        <strain evidence="1 2">StLB037</strain>
    </source>
</reference>
<reference key="2">
    <citation type="submission" date="2011-02" db="EMBL/GenBank/DDBJ databases">
        <title>Genome sequence of Microbacterium testaceum StLB037.</title>
        <authorList>
            <person name="Morohoshi T."/>
            <person name="Wang W.Z."/>
            <person name="Someya N."/>
            <person name="Ikeda T."/>
        </authorList>
    </citation>
    <scope>NUCLEOTIDE SEQUENCE</scope>
    <source>
        <strain>StLB037</strain>
    </source>
</reference>
<dbReference type="Proteomes" id="UP000008975">
    <property type="component" value="Chromosome"/>
</dbReference>
<sequence>MDLTLNDTQLAVLRWVAAGADLENPPTPTFKTSAVALRSRGLIELDKRKGR</sequence>
<dbReference type="EMBL" id="AP012052">
    <property type="protein sequence ID" value="BAJ73206.1"/>
    <property type="molecule type" value="Genomic_DNA"/>
</dbReference>
<organism evidence="1 2">
    <name type="scientific">Microbacterium testaceum (strain StLB037)</name>
    <dbReference type="NCBI Taxonomy" id="979556"/>
    <lineage>
        <taxon>Bacteria</taxon>
        <taxon>Bacillati</taxon>
        <taxon>Actinomycetota</taxon>
        <taxon>Actinomycetes</taxon>
        <taxon>Micrococcales</taxon>
        <taxon>Microbacteriaceae</taxon>
        <taxon>Microbacterium</taxon>
    </lineage>
</organism>
<dbReference type="OrthoDB" id="3989267at2"/>
<protein>
    <submittedName>
        <fullName evidence="1">Uncharacterized protein</fullName>
    </submittedName>
</protein>
<name>E8N9F9_MICTS</name>
<evidence type="ECO:0000313" key="2">
    <source>
        <dbReference type="Proteomes" id="UP000008975"/>
    </source>
</evidence>
<dbReference type="HOGENOM" id="CLU_3100956_0_0_11"/>
<dbReference type="KEGG" id="mts:MTES_0242"/>
<evidence type="ECO:0000313" key="1">
    <source>
        <dbReference type="EMBL" id="BAJ73206.1"/>
    </source>
</evidence>
<dbReference type="AlphaFoldDB" id="E8N9F9"/>
<dbReference type="eggNOG" id="ENOG502ZWU8">
    <property type="taxonomic scope" value="Bacteria"/>
</dbReference>